<protein>
    <submittedName>
        <fullName evidence="2">Uncharacterized protein</fullName>
    </submittedName>
</protein>
<evidence type="ECO:0000256" key="1">
    <source>
        <dbReference type="SAM" id="MobiDB-lite"/>
    </source>
</evidence>
<organism evidence="2 3">
    <name type="scientific">Synaphobranchus kaupii</name>
    <name type="common">Kaup's arrowtooth eel</name>
    <dbReference type="NCBI Taxonomy" id="118154"/>
    <lineage>
        <taxon>Eukaryota</taxon>
        <taxon>Metazoa</taxon>
        <taxon>Chordata</taxon>
        <taxon>Craniata</taxon>
        <taxon>Vertebrata</taxon>
        <taxon>Euteleostomi</taxon>
        <taxon>Actinopterygii</taxon>
        <taxon>Neopterygii</taxon>
        <taxon>Teleostei</taxon>
        <taxon>Anguilliformes</taxon>
        <taxon>Synaphobranchidae</taxon>
        <taxon>Synaphobranchus</taxon>
    </lineage>
</organism>
<dbReference type="AlphaFoldDB" id="A0A9Q1EDX3"/>
<proteinExistence type="predicted"/>
<sequence length="113" mass="12128">MREVTGHAAEESDGGIVRNDRLHPVGGLLPDFFLLLNLRLGCTRVTAPTARTMSVLIASQLKIDTTTSSRAGRPYVLSGWNAGGAGRHPSQIETHVERAAKEQPRKLGAGDEL</sequence>
<accession>A0A9Q1EDX3</accession>
<evidence type="ECO:0000313" key="2">
    <source>
        <dbReference type="EMBL" id="KAJ8337042.1"/>
    </source>
</evidence>
<feature type="region of interest" description="Disordered" evidence="1">
    <location>
        <begin position="82"/>
        <end position="113"/>
    </location>
</feature>
<feature type="compositionally biased region" description="Basic and acidic residues" evidence="1">
    <location>
        <begin position="94"/>
        <end position="113"/>
    </location>
</feature>
<evidence type="ECO:0000313" key="3">
    <source>
        <dbReference type="Proteomes" id="UP001152622"/>
    </source>
</evidence>
<dbReference type="Proteomes" id="UP001152622">
    <property type="component" value="Chromosome 19"/>
</dbReference>
<name>A0A9Q1EDX3_SYNKA</name>
<gene>
    <name evidence="2" type="ORF">SKAU_G00382620</name>
</gene>
<dbReference type="EMBL" id="JAINUF010000019">
    <property type="protein sequence ID" value="KAJ8337042.1"/>
    <property type="molecule type" value="Genomic_DNA"/>
</dbReference>
<comment type="caution">
    <text evidence="2">The sequence shown here is derived from an EMBL/GenBank/DDBJ whole genome shotgun (WGS) entry which is preliminary data.</text>
</comment>
<keyword evidence="3" id="KW-1185">Reference proteome</keyword>
<reference evidence="2" key="1">
    <citation type="journal article" date="2023" name="Science">
        <title>Genome structures resolve the early diversification of teleost fishes.</title>
        <authorList>
            <person name="Parey E."/>
            <person name="Louis A."/>
            <person name="Montfort J."/>
            <person name="Bouchez O."/>
            <person name="Roques C."/>
            <person name="Iampietro C."/>
            <person name="Lluch J."/>
            <person name="Castinel A."/>
            <person name="Donnadieu C."/>
            <person name="Desvignes T."/>
            <person name="Floi Bucao C."/>
            <person name="Jouanno E."/>
            <person name="Wen M."/>
            <person name="Mejri S."/>
            <person name="Dirks R."/>
            <person name="Jansen H."/>
            <person name="Henkel C."/>
            <person name="Chen W.J."/>
            <person name="Zahm M."/>
            <person name="Cabau C."/>
            <person name="Klopp C."/>
            <person name="Thompson A.W."/>
            <person name="Robinson-Rechavi M."/>
            <person name="Braasch I."/>
            <person name="Lecointre G."/>
            <person name="Bobe J."/>
            <person name="Postlethwait J.H."/>
            <person name="Berthelot C."/>
            <person name="Roest Crollius H."/>
            <person name="Guiguen Y."/>
        </authorList>
    </citation>
    <scope>NUCLEOTIDE SEQUENCE</scope>
    <source>
        <strain evidence="2">WJC10195</strain>
    </source>
</reference>